<dbReference type="InterPro" id="IPR033464">
    <property type="entry name" value="CSN8_PSD8_EIF3K"/>
</dbReference>
<keyword evidence="3" id="KW-1185">Reference proteome</keyword>
<dbReference type="GO" id="GO:0003743">
    <property type="term" value="F:translation initiation factor activity"/>
    <property type="evidence" value="ECO:0007669"/>
    <property type="project" value="UniProtKB-KW"/>
</dbReference>
<dbReference type="InterPro" id="IPR016020">
    <property type="entry name" value="Transl_init_fac_sub12_N_euk"/>
</dbReference>
<dbReference type="GO" id="GO:0005852">
    <property type="term" value="C:eukaryotic translation initiation factor 3 complex"/>
    <property type="evidence" value="ECO:0007669"/>
    <property type="project" value="InterPro"/>
</dbReference>
<dbReference type="EMBL" id="JAPDFW010000054">
    <property type="protein sequence ID" value="KAJ5078184.1"/>
    <property type="molecule type" value="Genomic_DNA"/>
</dbReference>
<keyword evidence="2" id="KW-0396">Initiation factor</keyword>
<evidence type="ECO:0000259" key="1">
    <source>
        <dbReference type="Pfam" id="PF10075"/>
    </source>
</evidence>
<dbReference type="AlphaFoldDB" id="A0A9Q0LTD0"/>
<dbReference type="GO" id="GO:0043022">
    <property type="term" value="F:ribosome binding"/>
    <property type="evidence" value="ECO:0007669"/>
    <property type="project" value="InterPro"/>
</dbReference>
<dbReference type="PANTHER" id="PTHR13022:SF0">
    <property type="entry name" value="EUKARYOTIC TRANSLATION INITIATION FACTOR 3 SUBUNIT K"/>
    <property type="match status" value="1"/>
</dbReference>
<evidence type="ECO:0000313" key="3">
    <source>
        <dbReference type="Proteomes" id="UP001149090"/>
    </source>
</evidence>
<name>A0A9Q0LTD0_ANAIG</name>
<dbReference type="Pfam" id="PF10075">
    <property type="entry name" value="CSN8_PSD8_EIF3K"/>
    <property type="match status" value="1"/>
</dbReference>
<proteinExistence type="predicted"/>
<organism evidence="2 3">
    <name type="scientific">Anaeramoeba ignava</name>
    <name type="common">Anaerobic marine amoeba</name>
    <dbReference type="NCBI Taxonomy" id="1746090"/>
    <lineage>
        <taxon>Eukaryota</taxon>
        <taxon>Metamonada</taxon>
        <taxon>Anaeramoebidae</taxon>
        <taxon>Anaeramoeba</taxon>
    </lineage>
</organism>
<dbReference type="InterPro" id="IPR009374">
    <property type="entry name" value="eIF3k"/>
</dbReference>
<comment type="caution">
    <text evidence="2">The sequence shown here is derived from an EMBL/GenBank/DDBJ whole genome shotgun (WGS) entry which is preliminary data.</text>
</comment>
<dbReference type="InterPro" id="IPR036388">
    <property type="entry name" value="WH-like_DNA-bd_sf"/>
</dbReference>
<keyword evidence="2" id="KW-0648">Protein biosynthesis</keyword>
<dbReference type="Proteomes" id="UP001149090">
    <property type="component" value="Unassembled WGS sequence"/>
</dbReference>
<feature type="domain" description="CSN8/PSMD8/EIF3K" evidence="1">
    <location>
        <begin position="58"/>
        <end position="177"/>
    </location>
</feature>
<gene>
    <name evidence="2" type="ORF">M0811_04972</name>
</gene>
<accession>A0A9Q0LTD0</accession>
<dbReference type="Gene3D" id="1.25.40.250">
    <property type="entry name" value="ARM repeat, domain 1"/>
    <property type="match status" value="1"/>
</dbReference>
<dbReference type="PANTHER" id="PTHR13022">
    <property type="entry name" value="EUKARYOTIC TRANSLATION INITIATION FACTOR 3 SUBUNIT 11"/>
    <property type="match status" value="1"/>
</dbReference>
<reference evidence="2" key="1">
    <citation type="submission" date="2022-10" db="EMBL/GenBank/DDBJ databases">
        <title>Novel sulphate-reducing endosymbionts in the free-living metamonad Anaeramoeba.</title>
        <authorList>
            <person name="Jerlstrom-Hultqvist J."/>
            <person name="Cepicka I."/>
            <person name="Gallot-Lavallee L."/>
            <person name="Salas-Leiva D."/>
            <person name="Curtis B.A."/>
            <person name="Zahonova K."/>
            <person name="Pipaliya S."/>
            <person name="Dacks J."/>
            <person name="Roger A.J."/>
        </authorList>
    </citation>
    <scope>NUCLEOTIDE SEQUENCE</scope>
    <source>
        <strain evidence="2">BMAN</strain>
    </source>
</reference>
<dbReference type="GO" id="GO:0006446">
    <property type="term" value="P:regulation of translational initiation"/>
    <property type="evidence" value="ECO:0007669"/>
    <property type="project" value="InterPro"/>
</dbReference>
<sequence>MQEILEKLEISRYEPEFIPELEKVFMDNLYNIDAATCLLKLYQLNPEKENIEIVHKILSLALPNTAEFWLCFMLVSAEIKTHQSLQVLIQINRLLEHCQFTDLWELMNNLPDTKISPEILNPKIRDYIKSLLLITYQSINKSDIKQFLSINDDELNKLIEENNWGSDQETIIFPKPTTKPQVKIDIGIDISRISTVFSKMD</sequence>
<dbReference type="OMA" id="GDDLCAD"/>
<dbReference type="Gene3D" id="1.10.10.10">
    <property type="entry name" value="Winged helix-like DNA-binding domain superfamily/Winged helix DNA-binding domain"/>
    <property type="match status" value="1"/>
</dbReference>
<dbReference type="SUPFAM" id="SSF48371">
    <property type="entry name" value="ARM repeat"/>
    <property type="match status" value="1"/>
</dbReference>
<dbReference type="OrthoDB" id="337745at2759"/>
<protein>
    <submittedName>
        <fullName evidence="2">Eukaryotic translation initiation factor 3 subunit k</fullName>
    </submittedName>
</protein>
<evidence type="ECO:0000313" key="2">
    <source>
        <dbReference type="EMBL" id="KAJ5078184.1"/>
    </source>
</evidence>
<dbReference type="InterPro" id="IPR016024">
    <property type="entry name" value="ARM-type_fold"/>
</dbReference>